<dbReference type="Proteomes" id="UP001257948">
    <property type="component" value="Unassembled WGS sequence"/>
</dbReference>
<protein>
    <submittedName>
        <fullName evidence="2">DNA-binding protein</fullName>
    </submittedName>
</protein>
<gene>
    <name evidence="2" type="ORF">RQC66_41675</name>
</gene>
<name>A0ABU3M7C5_9ACTN</name>
<evidence type="ECO:0000313" key="2">
    <source>
        <dbReference type="EMBL" id="MDT7847253.1"/>
    </source>
</evidence>
<proteinExistence type="predicted"/>
<comment type="caution">
    <text evidence="2">The sequence shown here is derived from an EMBL/GenBank/DDBJ whole genome shotgun (WGS) entry which is preliminary data.</text>
</comment>
<keyword evidence="3" id="KW-1185">Reference proteome</keyword>
<accession>A0ABU3M7C5</accession>
<reference evidence="3" key="1">
    <citation type="submission" date="2023-07" db="EMBL/GenBank/DDBJ databases">
        <title>Draft genome sequence of the endophytic actinobacterium Streptomyces justiciae WPN32, a potential antibiotic producer.</title>
        <authorList>
            <person name="Yasawong M."/>
            <person name="Pana W."/>
            <person name="Ganta P."/>
            <person name="Santapan N."/>
            <person name="Songngamsuk T."/>
            <person name="Phatcharaharikarn M."/>
            <person name="Kerdtoob S."/>
            <person name="Nantapong N."/>
        </authorList>
    </citation>
    <scope>NUCLEOTIDE SEQUENCE [LARGE SCALE GENOMIC DNA]</scope>
    <source>
        <strain evidence="3">WPN32</strain>
    </source>
</reference>
<dbReference type="RefSeq" id="WP_314207451.1">
    <property type="nucleotide sequence ID" value="NZ_JAVTLL010000045.1"/>
</dbReference>
<feature type="region of interest" description="Disordered" evidence="1">
    <location>
        <begin position="62"/>
        <end position="91"/>
    </location>
</feature>
<dbReference type="EMBL" id="JAVTLL010000045">
    <property type="protein sequence ID" value="MDT7847253.1"/>
    <property type="molecule type" value="Genomic_DNA"/>
</dbReference>
<sequence>MRRRLQYAKAAEELGIEESWLRRHIKRLPHSKLGRTVYFTDADLERIDALFHHEPTTGPLAAVPAPAARTGSHPLSNLRPLPGRGKQLART</sequence>
<organism evidence="2 3">
    <name type="scientific">Streptomyces justiciae</name>
    <dbReference type="NCBI Taxonomy" id="2780140"/>
    <lineage>
        <taxon>Bacteria</taxon>
        <taxon>Bacillati</taxon>
        <taxon>Actinomycetota</taxon>
        <taxon>Actinomycetes</taxon>
        <taxon>Kitasatosporales</taxon>
        <taxon>Streptomycetaceae</taxon>
        <taxon>Streptomyces</taxon>
    </lineage>
</organism>
<evidence type="ECO:0000313" key="3">
    <source>
        <dbReference type="Proteomes" id="UP001257948"/>
    </source>
</evidence>
<dbReference type="GO" id="GO:0003677">
    <property type="term" value="F:DNA binding"/>
    <property type="evidence" value="ECO:0007669"/>
    <property type="project" value="UniProtKB-KW"/>
</dbReference>
<evidence type="ECO:0000256" key="1">
    <source>
        <dbReference type="SAM" id="MobiDB-lite"/>
    </source>
</evidence>
<keyword evidence="2" id="KW-0238">DNA-binding</keyword>